<dbReference type="InterPro" id="IPR036523">
    <property type="entry name" value="SurE-like_sf"/>
</dbReference>
<protein>
    <recommendedName>
        <fullName evidence="9">5'-nucleotidase SurE</fullName>
        <ecNumber evidence="9">3.1.3.5</ecNumber>
    </recommendedName>
    <alternativeName>
        <fullName evidence="9">Nucleoside 5'-monophosphate phosphohydrolase</fullName>
    </alternativeName>
</protein>
<evidence type="ECO:0000256" key="1">
    <source>
        <dbReference type="ARBA" id="ARBA00000815"/>
    </source>
</evidence>
<dbReference type="Pfam" id="PF01975">
    <property type="entry name" value="SurE"/>
    <property type="match status" value="1"/>
</dbReference>
<keyword evidence="5 9" id="KW-0963">Cytoplasm</keyword>
<dbReference type="GO" id="GO:0008253">
    <property type="term" value="F:5'-nucleotidase activity"/>
    <property type="evidence" value="ECO:0007669"/>
    <property type="project" value="UniProtKB-UniRule"/>
</dbReference>
<feature type="binding site" evidence="9">
    <location>
        <position position="40"/>
    </location>
    <ligand>
        <name>a divalent metal cation</name>
        <dbReference type="ChEBI" id="CHEBI:60240"/>
    </ligand>
</feature>
<dbReference type="PANTHER" id="PTHR30457:SF12">
    <property type="entry name" value="5'_3'-NUCLEOTIDASE SURE"/>
    <property type="match status" value="1"/>
</dbReference>
<feature type="binding site" evidence="9">
    <location>
        <position position="92"/>
    </location>
    <ligand>
        <name>a divalent metal cation</name>
        <dbReference type="ChEBI" id="CHEBI:60240"/>
    </ligand>
</feature>
<gene>
    <name evidence="9" type="primary">surE</name>
    <name evidence="11" type="ORF">AC244_03100</name>
</gene>
<comment type="cofactor">
    <cofactor evidence="9">
        <name>a divalent metal cation</name>
        <dbReference type="ChEBI" id="CHEBI:60240"/>
    </cofactor>
    <text evidence="9">Binds 1 divalent metal cation per subunit.</text>
</comment>
<dbReference type="HAMAP" id="MF_00060">
    <property type="entry name" value="SurE"/>
    <property type="match status" value="1"/>
</dbReference>
<dbReference type="PANTHER" id="PTHR30457">
    <property type="entry name" value="5'-NUCLEOTIDASE SURE"/>
    <property type="match status" value="1"/>
</dbReference>
<keyword evidence="6 9" id="KW-0479">Metal-binding</keyword>
<dbReference type="AlphaFoldDB" id="A0A0L8C6N0"/>
<dbReference type="PATRIC" id="fig|106592.7.peg.664"/>
<evidence type="ECO:0000256" key="6">
    <source>
        <dbReference type="ARBA" id="ARBA00022723"/>
    </source>
</evidence>
<evidence type="ECO:0000313" key="11">
    <source>
        <dbReference type="EMBL" id="KOF22526.1"/>
    </source>
</evidence>
<dbReference type="GO" id="GO:0005737">
    <property type="term" value="C:cytoplasm"/>
    <property type="evidence" value="ECO:0007669"/>
    <property type="project" value="UniProtKB-SubCell"/>
</dbReference>
<keyword evidence="7 9" id="KW-0547">Nucleotide-binding</keyword>
<dbReference type="GO" id="GO:0000166">
    <property type="term" value="F:nucleotide binding"/>
    <property type="evidence" value="ECO:0007669"/>
    <property type="project" value="UniProtKB-KW"/>
</dbReference>
<dbReference type="FunFam" id="3.40.1210.10:FF:000001">
    <property type="entry name" value="5'/3'-nucleotidase SurE"/>
    <property type="match status" value="1"/>
</dbReference>
<evidence type="ECO:0000256" key="5">
    <source>
        <dbReference type="ARBA" id="ARBA00022490"/>
    </source>
</evidence>
<accession>A0A0L8C6N0</accession>
<evidence type="ECO:0000256" key="7">
    <source>
        <dbReference type="ARBA" id="ARBA00022741"/>
    </source>
</evidence>
<comment type="similarity">
    <text evidence="4 9">Belongs to the SurE nucleotidase family.</text>
</comment>
<dbReference type="InterPro" id="IPR002828">
    <property type="entry name" value="SurE-like_Pase/nucleotidase"/>
</dbReference>
<dbReference type="EC" id="3.1.3.5" evidence="9"/>
<evidence type="ECO:0000256" key="9">
    <source>
        <dbReference type="HAMAP-Rule" id="MF_00060"/>
    </source>
</evidence>
<sequence>MRILLTNDDGIHAEGLAVLERIARTISDDVWVVAPEADQSGLAHSLTLSEPLRLRQISEKRFALRGTPTDCVIMAVRKVMDRKPDLVLSGVNIGANMADDVTYSGTVAGAMEGTLQGIRSMALSQAYSHVVGEAVAWDVVERHAPALIRSLLAVDLPDGTLLNLNFPKCSADAVAGTEVTSQGKLDFGLTIDERSDGRGFPYFWLRFGERFGDFRAGTDIHALRENRISVTPLKLDLTDYTVQDRLAQALSEGTVV</sequence>
<comment type="catalytic activity">
    <reaction evidence="1 9">
        <text>a ribonucleoside 5'-phosphate + H2O = a ribonucleoside + phosphate</text>
        <dbReference type="Rhea" id="RHEA:12484"/>
        <dbReference type="ChEBI" id="CHEBI:15377"/>
        <dbReference type="ChEBI" id="CHEBI:18254"/>
        <dbReference type="ChEBI" id="CHEBI:43474"/>
        <dbReference type="ChEBI" id="CHEBI:58043"/>
        <dbReference type="EC" id="3.1.3.5"/>
    </reaction>
</comment>
<dbReference type="RefSeq" id="WP_053247327.1">
    <property type="nucleotide sequence ID" value="NZ_LGAP01000001.1"/>
</dbReference>
<dbReference type="NCBIfam" id="NF001490">
    <property type="entry name" value="PRK00346.1-4"/>
    <property type="match status" value="1"/>
</dbReference>
<feature type="binding site" evidence="9">
    <location>
        <position position="9"/>
    </location>
    <ligand>
        <name>a divalent metal cation</name>
        <dbReference type="ChEBI" id="CHEBI:60240"/>
    </ligand>
</feature>
<dbReference type="GO" id="GO:0004309">
    <property type="term" value="F:exopolyphosphatase activity"/>
    <property type="evidence" value="ECO:0007669"/>
    <property type="project" value="TreeGrafter"/>
</dbReference>
<proteinExistence type="inferred from homology"/>
<comment type="function">
    <text evidence="9">Nucleotidase that shows phosphatase activity on nucleoside 5'-monophosphates.</text>
</comment>
<dbReference type="SUPFAM" id="SSF64167">
    <property type="entry name" value="SurE-like"/>
    <property type="match status" value="1"/>
</dbReference>
<comment type="cofactor">
    <cofactor evidence="2">
        <name>Mg(2+)</name>
        <dbReference type="ChEBI" id="CHEBI:18420"/>
    </cofactor>
</comment>
<comment type="caution">
    <text evidence="11">The sequence shown here is derived from an EMBL/GenBank/DDBJ whole genome shotgun (WGS) entry which is preliminary data.</text>
</comment>
<dbReference type="Gene3D" id="3.40.1210.10">
    <property type="entry name" value="Survival protein SurE-like phosphatase/nucleotidase"/>
    <property type="match status" value="1"/>
</dbReference>
<dbReference type="Proteomes" id="UP000037425">
    <property type="component" value="Unassembled WGS sequence"/>
</dbReference>
<keyword evidence="8 9" id="KW-0378">Hydrolase</keyword>
<dbReference type="GO" id="GO:0046872">
    <property type="term" value="F:metal ion binding"/>
    <property type="evidence" value="ECO:0007669"/>
    <property type="project" value="UniProtKB-UniRule"/>
</dbReference>
<dbReference type="InterPro" id="IPR030048">
    <property type="entry name" value="SurE"/>
</dbReference>
<dbReference type="NCBIfam" id="TIGR00087">
    <property type="entry name" value="surE"/>
    <property type="match status" value="1"/>
</dbReference>
<evidence type="ECO:0000313" key="12">
    <source>
        <dbReference type="Proteomes" id="UP000037425"/>
    </source>
</evidence>
<evidence type="ECO:0000259" key="10">
    <source>
        <dbReference type="Pfam" id="PF01975"/>
    </source>
</evidence>
<comment type="subcellular location">
    <subcellularLocation>
        <location evidence="3 9">Cytoplasm</location>
    </subcellularLocation>
</comment>
<evidence type="ECO:0000256" key="2">
    <source>
        <dbReference type="ARBA" id="ARBA00001946"/>
    </source>
</evidence>
<feature type="domain" description="Survival protein SurE-like phosphatase/nucleotidase" evidence="10">
    <location>
        <begin position="3"/>
        <end position="184"/>
    </location>
</feature>
<evidence type="ECO:0000256" key="8">
    <source>
        <dbReference type="ARBA" id="ARBA00022801"/>
    </source>
</evidence>
<dbReference type="EMBL" id="LGAP01000001">
    <property type="protein sequence ID" value="KOF22526.1"/>
    <property type="molecule type" value="Genomic_DNA"/>
</dbReference>
<organism evidence="11 12">
    <name type="scientific">Ensifer adhaerens</name>
    <name type="common">Sinorhizobium morelense</name>
    <dbReference type="NCBI Taxonomy" id="106592"/>
    <lineage>
        <taxon>Bacteria</taxon>
        <taxon>Pseudomonadati</taxon>
        <taxon>Pseudomonadota</taxon>
        <taxon>Alphaproteobacteria</taxon>
        <taxon>Hyphomicrobiales</taxon>
        <taxon>Rhizobiaceae</taxon>
        <taxon>Sinorhizobium/Ensifer group</taxon>
        <taxon>Ensifer</taxon>
    </lineage>
</organism>
<evidence type="ECO:0000256" key="4">
    <source>
        <dbReference type="ARBA" id="ARBA00011062"/>
    </source>
</evidence>
<evidence type="ECO:0000256" key="3">
    <source>
        <dbReference type="ARBA" id="ARBA00004496"/>
    </source>
</evidence>
<feature type="binding site" evidence="9">
    <location>
        <position position="8"/>
    </location>
    <ligand>
        <name>a divalent metal cation</name>
        <dbReference type="ChEBI" id="CHEBI:60240"/>
    </ligand>
</feature>
<dbReference type="OrthoDB" id="9780815at2"/>
<name>A0A0L8C6N0_ENSAD</name>
<dbReference type="GO" id="GO:0008254">
    <property type="term" value="F:3'-nucleotidase activity"/>
    <property type="evidence" value="ECO:0007669"/>
    <property type="project" value="TreeGrafter"/>
</dbReference>
<reference evidence="12" key="1">
    <citation type="submission" date="2015-07" db="EMBL/GenBank/DDBJ databases">
        <title>Whole genome sequence of an Ensifer adhaerens strain isolated from a cave pool in the Wind Cave National Park.</title>
        <authorList>
            <person name="Eng W.W.H."/>
            <person name="Gan H.M."/>
            <person name="Barton H.A."/>
            <person name="Savka M.A."/>
        </authorList>
    </citation>
    <scope>NUCLEOTIDE SEQUENCE [LARGE SCALE GENOMIC DNA]</scope>
    <source>
        <strain evidence="12">SD006</strain>
    </source>
</reference>